<dbReference type="InterPro" id="IPR034221">
    <property type="entry name" value="RBM34_RRM2"/>
</dbReference>
<dbReference type="FunCoup" id="A0A067QS82">
    <property type="interactions" value="470"/>
</dbReference>
<keyword evidence="4" id="KW-0539">Nucleus</keyword>
<dbReference type="SUPFAM" id="SSF54928">
    <property type="entry name" value="RNA-binding domain, RBD"/>
    <property type="match status" value="2"/>
</dbReference>
<dbReference type="Gene3D" id="3.30.70.330">
    <property type="match status" value="2"/>
</dbReference>
<evidence type="ECO:0000256" key="5">
    <source>
        <dbReference type="PROSITE-ProRule" id="PRU00176"/>
    </source>
</evidence>
<dbReference type="InterPro" id="IPR000504">
    <property type="entry name" value="RRM_dom"/>
</dbReference>
<dbReference type="CDD" id="cd12395">
    <property type="entry name" value="RRM2_RBM34"/>
    <property type="match status" value="1"/>
</dbReference>
<proteinExistence type="inferred from homology"/>
<feature type="domain" description="RRM" evidence="7">
    <location>
        <begin position="115"/>
        <end position="209"/>
    </location>
</feature>
<feature type="domain" description="RRM" evidence="7">
    <location>
        <begin position="217"/>
        <end position="294"/>
    </location>
</feature>
<evidence type="ECO:0000256" key="1">
    <source>
        <dbReference type="ARBA" id="ARBA00004604"/>
    </source>
</evidence>
<reference evidence="8 9" key="1">
    <citation type="journal article" date="2014" name="Nat. Commun.">
        <title>Molecular traces of alternative social organization in a termite genome.</title>
        <authorList>
            <person name="Terrapon N."/>
            <person name="Li C."/>
            <person name="Robertson H.M."/>
            <person name="Ji L."/>
            <person name="Meng X."/>
            <person name="Booth W."/>
            <person name="Chen Z."/>
            <person name="Childers C.P."/>
            <person name="Glastad K.M."/>
            <person name="Gokhale K."/>
            <person name="Gowin J."/>
            <person name="Gronenberg W."/>
            <person name="Hermansen R.A."/>
            <person name="Hu H."/>
            <person name="Hunt B.G."/>
            <person name="Huylmans A.K."/>
            <person name="Khalil S.M."/>
            <person name="Mitchell R.D."/>
            <person name="Munoz-Torres M.C."/>
            <person name="Mustard J.A."/>
            <person name="Pan H."/>
            <person name="Reese J.T."/>
            <person name="Scharf M.E."/>
            <person name="Sun F."/>
            <person name="Vogel H."/>
            <person name="Xiao J."/>
            <person name="Yang W."/>
            <person name="Yang Z."/>
            <person name="Yang Z."/>
            <person name="Zhou J."/>
            <person name="Zhu J."/>
            <person name="Brent C.S."/>
            <person name="Elsik C.G."/>
            <person name="Goodisman M.A."/>
            <person name="Liberles D.A."/>
            <person name="Roe R.M."/>
            <person name="Vargo E.L."/>
            <person name="Vilcinskas A."/>
            <person name="Wang J."/>
            <person name="Bornberg-Bauer E."/>
            <person name="Korb J."/>
            <person name="Zhang G."/>
            <person name="Liebig J."/>
        </authorList>
    </citation>
    <scope>NUCLEOTIDE SEQUENCE [LARGE SCALE GENOMIC DNA]</scope>
    <source>
        <tissue evidence="8">Whole organism</tissue>
    </source>
</reference>
<dbReference type="InterPro" id="IPR035979">
    <property type="entry name" value="RBD_domain_sf"/>
</dbReference>
<name>A0A067QS82_ZOONE</name>
<dbReference type="CDD" id="cd12394">
    <property type="entry name" value="RRM1_RBM34"/>
    <property type="match status" value="1"/>
</dbReference>
<dbReference type="STRING" id="136037.A0A067QS82"/>
<gene>
    <name evidence="8" type="ORF">L798_01898</name>
</gene>
<evidence type="ECO:0000256" key="4">
    <source>
        <dbReference type="ARBA" id="ARBA00023242"/>
    </source>
</evidence>
<feature type="region of interest" description="Disordered" evidence="6">
    <location>
        <begin position="293"/>
        <end position="329"/>
    </location>
</feature>
<comment type="similarity">
    <text evidence="2">Belongs to the RRM RBM34 family.</text>
</comment>
<evidence type="ECO:0000313" key="9">
    <source>
        <dbReference type="Proteomes" id="UP000027135"/>
    </source>
</evidence>
<sequence>MEFKVGSLASLISGSKSPAAAKKSKLFQNVSEGKINIKFQAMHNSEKERGKIKATDEFSGSYVLSNAYRNKTKADTVEPESVKSSASYAVKRTEKKMRRKITLQNEDVKENRVARSIFVGNVPHSVTMKKLKRLFKKYGTVESVRLRCPPLADPRVPKKVAVIKRDFHPDRNSIHAFVTFHDSESAQKALVANGTIFEEHHIRVDMASGKTDYDQKKAVFLGNVPFAAEDDDLWKIFESCGKISSIRLVRDRTTGVGKGFAYINFESADSVELALKLDGEELNKRKLRVQRCVKKPKGKPHSGTENRNRELKKSFPKTERNEETNIAEEHENKGNVCNIFDSDKKPEIKHTEPSKEFSQFQGQKITGNKKLKKKKNKSELKKKALIIKLAPKSKVALKKVKKPALKIKSLAKMIKLKLSRK</sequence>
<accession>A0A067QS82</accession>
<dbReference type="Pfam" id="PF00076">
    <property type="entry name" value="RRM_1"/>
    <property type="match status" value="3"/>
</dbReference>
<dbReference type="GO" id="GO:0003723">
    <property type="term" value="F:RNA binding"/>
    <property type="evidence" value="ECO:0007669"/>
    <property type="project" value="UniProtKB-UniRule"/>
</dbReference>
<comment type="subcellular location">
    <subcellularLocation>
        <location evidence="1">Nucleus</location>
        <location evidence="1">Nucleolus</location>
    </subcellularLocation>
</comment>
<evidence type="ECO:0000313" key="8">
    <source>
        <dbReference type="EMBL" id="KDR08159.1"/>
    </source>
</evidence>
<evidence type="ECO:0000256" key="6">
    <source>
        <dbReference type="SAM" id="MobiDB-lite"/>
    </source>
</evidence>
<dbReference type="eggNOG" id="KOG0118">
    <property type="taxonomic scope" value="Eukaryota"/>
</dbReference>
<dbReference type="OrthoDB" id="442677at2759"/>
<dbReference type="EMBL" id="KK853360">
    <property type="protein sequence ID" value="KDR08159.1"/>
    <property type="molecule type" value="Genomic_DNA"/>
</dbReference>
<organism evidence="8 9">
    <name type="scientific">Zootermopsis nevadensis</name>
    <name type="common">Dampwood termite</name>
    <dbReference type="NCBI Taxonomy" id="136037"/>
    <lineage>
        <taxon>Eukaryota</taxon>
        <taxon>Metazoa</taxon>
        <taxon>Ecdysozoa</taxon>
        <taxon>Arthropoda</taxon>
        <taxon>Hexapoda</taxon>
        <taxon>Insecta</taxon>
        <taxon>Pterygota</taxon>
        <taxon>Neoptera</taxon>
        <taxon>Polyneoptera</taxon>
        <taxon>Dictyoptera</taxon>
        <taxon>Blattodea</taxon>
        <taxon>Blattoidea</taxon>
        <taxon>Termitoidae</taxon>
        <taxon>Termopsidae</taxon>
        <taxon>Zootermopsis</taxon>
    </lineage>
</organism>
<evidence type="ECO:0000256" key="3">
    <source>
        <dbReference type="ARBA" id="ARBA00022884"/>
    </source>
</evidence>
<dbReference type="AlphaFoldDB" id="A0A067QS82"/>
<dbReference type="PROSITE" id="PS50102">
    <property type="entry name" value="RRM"/>
    <property type="match status" value="2"/>
</dbReference>
<dbReference type="InterPro" id="IPR012677">
    <property type="entry name" value="Nucleotide-bd_a/b_plait_sf"/>
</dbReference>
<keyword evidence="3 5" id="KW-0694">RNA-binding</keyword>
<dbReference type="InParanoid" id="A0A067QS82"/>
<evidence type="ECO:0000259" key="7">
    <source>
        <dbReference type="PROSITE" id="PS50102"/>
    </source>
</evidence>
<dbReference type="PANTHER" id="PTHR23236">
    <property type="entry name" value="EUKARYOTIC TRANSLATION INITIATION FACTOR 4B/4H"/>
    <property type="match status" value="1"/>
</dbReference>
<dbReference type="PANTHER" id="PTHR23236:SF25">
    <property type="entry name" value="RNA-BINDING PROTEIN 34"/>
    <property type="match status" value="1"/>
</dbReference>
<feature type="compositionally biased region" description="Basic and acidic residues" evidence="6">
    <location>
        <begin position="302"/>
        <end position="329"/>
    </location>
</feature>
<protein>
    <submittedName>
        <fullName evidence="8">RNA-binding protein 34</fullName>
    </submittedName>
</protein>
<evidence type="ECO:0000256" key="2">
    <source>
        <dbReference type="ARBA" id="ARBA00007077"/>
    </source>
</evidence>
<dbReference type="Proteomes" id="UP000027135">
    <property type="component" value="Unassembled WGS sequence"/>
</dbReference>
<keyword evidence="9" id="KW-1185">Reference proteome</keyword>
<dbReference type="SMART" id="SM00360">
    <property type="entry name" value="RRM"/>
    <property type="match status" value="2"/>
</dbReference>